<protein>
    <recommendedName>
        <fullName evidence="2">EF-hand domain-containing protein</fullName>
    </recommendedName>
</protein>
<organism evidence="3 4">
    <name type="scientific">Ditylenchus destructor</name>
    <dbReference type="NCBI Taxonomy" id="166010"/>
    <lineage>
        <taxon>Eukaryota</taxon>
        <taxon>Metazoa</taxon>
        <taxon>Ecdysozoa</taxon>
        <taxon>Nematoda</taxon>
        <taxon>Chromadorea</taxon>
        <taxon>Rhabditida</taxon>
        <taxon>Tylenchina</taxon>
        <taxon>Tylenchomorpha</taxon>
        <taxon>Sphaerularioidea</taxon>
        <taxon>Anguinidae</taxon>
        <taxon>Anguininae</taxon>
        <taxon>Ditylenchus</taxon>
    </lineage>
</organism>
<dbReference type="InterPro" id="IPR011992">
    <property type="entry name" value="EF-hand-dom_pair"/>
</dbReference>
<dbReference type="EMBL" id="JAKKPZ010000006">
    <property type="protein sequence ID" value="KAI1720433.1"/>
    <property type="molecule type" value="Genomic_DNA"/>
</dbReference>
<dbReference type="InterPro" id="IPR018247">
    <property type="entry name" value="EF_Hand_1_Ca_BS"/>
</dbReference>
<dbReference type="PROSITE" id="PS50222">
    <property type="entry name" value="EF_HAND_2"/>
    <property type="match status" value="1"/>
</dbReference>
<evidence type="ECO:0000313" key="3">
    <source>
        <dbReference type="EMBL" id="KAI1720433.1"/>
    </source>
</evidence>
<dbReference type="GO" id="GO:0005509">
    <property type="term" value="F:calcium ion binding"/>
    <property type="evidence" value="ECO:0007669"/>
    <property type="project" value="InterPro"/>
</dbReference>
<evidence type="ECO:0000313" key="4">
    <source>
        <dbReference type="Proteomes" id="UP001201812"/>
    </source>
</evidence>
<gene>
    <name evidence="3" type="ORF">DdX_05827</name>
</gene>
<proteinExistence type="predicted"/>
<evidence type="ECO:0000259" key="2">
    <source>
        <dbReference type="PROSITE" id="PS50222"/>
    </source>
</evidence>
<accession>A0AAD4RA00</accession>
<reference evidence="3" key="1">
    <citation type="submission" date="2022-01" db="EMBL/GenBank/DDBJ databases">
        <title>Genome Sequence Resource for Two Populations of Ditylenchus destructor, the Migratory Endoparasitic Phytonematode.</title>
        <authorList>
            <person name="Zhang H."/>
            <person name="Lin R."/>
            <person name="Xie B."/>
        </authorList>
    </citation>
    <scope>NUCLEOTIDE SEQUENCE</scope>
    <source>
        <strain evidence="3">BazhouSP</strain>
    </source>
</reference>
<dbReference type="SUPFAM" id="SSF47473">
    <property type="entry name" value="EF-hand"/>
    <property type="match status" value="1"/>
</dbReference>
<comment type="caution">
    <text evidence="3">The sequence shown here is derived from an EMBL/GenBank/DDBJ whole genome shotgun (WGS) entry which is preliminary data.</text>
</comment>
<dbReference type="PROSITE" id="PS00018">
    <property type="entry name" value="EF_HAND_1"/>
    <property type="match status" value="1"/>
</dbReference>
<keyword evidence="1" id="KW-0106">Calcium</keyword>
<dbReference type="Pfam" id="PF13202">
    <property type="entry name" value="EF-hand_5"/>
    <property type="match status" value="1"/>
</dbReference>
<dbReference type="Proteomes" id="UP001201812">
    <property type="component" value="Unassembled WGS sequence"/>
</dbReference>
<dbReference type="Gene3D" id="1.10.238.10">
    <property type="entry name" value="EF-hand"/>
    <property type="match status" value="1"/>
</dbReference>
<feature type="domain" description="EF-hand" evidence="2">
    <location>
        <begin position="38"/>
        <end position="63"/>
    </location>
</feature>
<sequence length="74" mass="8270">MELIQIYGYLDGNGDGVVTLPEARPALEKLLPSAAKDAELDTDGDGKVSSDEFSRYYDKQYNDWKTQNVPSKKN</sequence>
<evidence type="ECO:0000256" key="1">
    <source>
        <dbReference type="ARBA" id="ARBA00022837"/>
    </source>
</evidence>
<dbReference type="AlphaFoldDB" id="A0AAD4RA00"/>
<keyword evidence="4" id="KW-1185">Reference proteome</keyword>
<name>A0AAD4RA00_9BILA</name>
<dbReference type="InterPro" id="IPR002048">
    <property type="entry name" value="EF_hand_dom"/>
</dbReference>